<evidence type="ECO:0000259" key="3">
    <source>
        <dbReference type="PROSITE" id="PS51671"/>
    </source>
</evidence>
<sequence length="472" mass="50632">MPTCSPLGPTRRTSLARMRSLTRSSVVMGPPGFVLVSRRATTTRDEKWPSLRSEGHRNRAPGARCSSVSPGREALRAGPDDPQIAQVGVDSTSTANGSRRPAETEIRRQPRGSRVLTGPGEHERMLYRVRTTIKDRPGVLASLARSCGDAGINILSLQVFPAHDGVTDELVVSVGPTWTEVRVHELVLAAGGEQVSVTRCTARSLHDAPTSYLQAVTRVAAGRTRLVDELTRLLETDPPDVADYAGHDLVVLPGEGTIARAVPFTSVERARAEALVELVGVVSRAASHSRTPATAIERFSGPAGNGSGDGERPAHEDPHVRVAVPEDTPALVDLHARCSEATLYRRYHAPMTGVIHRRMARRLAAPVDGVALVAEIRDAVVAHAVAAPLDEETPRTWEVGAIVEDAWQRRGVGTALVRHAARVARRNGADEIVVVSQPGDDAVLRTIGRAGFVARIARADNTVRITVDVRLC</sequence>
<dbReference type="Pfam" id="PF01842">
    <property type="entry name" value="ACT"/>
    <property type="match status" value="1"/>
</dbReference>
<dbReference type="InterPro" id="IPR016181">
    <property type="entry name" value="Acyl_CoA_acyltransferase"/>
</dbReference>
<accession>A0A5Q6RYR7</accession>
<dbReference type="InterPro" id="IPR045865">
    <property type="entry name" value="ACT-like_dom_sf"/>
</dbReference>
<evidence type="ECO:0000313" key="5">
    <source>
        <dbReference type="Proteomes" id="UP000307768"/>
    </source>
</evidence>
<dbReference type="OrthoDB" id="5516749at2"/>
<dbReference type="InterPro" id="IPR000182">
    <property type="entry name" value="GNAT_dom"/>
</dbReference>
<dbReference type="Gene3D" id="3.40.630.30">
    <property type="match status" value="1"/>
</dbReference>
<evidence type="ECO:0000259" key="2">
    <source>
        <dbReference type="PROSITE" id="PS51186"/>
    </source>
</evidence>
<dbReference type="PROSITE" id="PS51186">
    <property type="entry name" value="GNAT"/>
    <property type="match status" value="1"/>
</dbReference>
<reference evidence="4 5" key="1">
    <citation type="submission" date="2019-09" db="EMBL/GenBank/DDBJ databases">
        <title>Mumia zhuanghuii sp. nov. isolated from the intestinal contents of plateau pika (Ochotona curzoniae) in the Qinghai-Tibet plateau of China.</title>
        <authorList>
            <person name="Tian Z."/>
        </authorList>
    </citation>
    <scope>NUCLEOTIDE SEQUENCE [LARGE SCALE GENOMIC DNA]</scope>
    <source>
        <strain evidence="5">350</strain>
    </source>
</reference>
<keyword evidence="4" id="KW-0808">Transferase</keyword>
<proteinExistence type="predicted"/>
<dbReference type="SUPFAM" id="SSF55021">
    <property type="entry name" value="ACT-like"/>
    <property type="match status" value="1"/>
</dbReference>
<dbReference type="PROSITE" id="PS51671">
    <property type="entry name" value="ACT"/>
    <property type="match status" value="1"/>
</dbReference>
<dbReference type="EMBL" id="VDFQ02000002">
    <property type="protein sequence ID" value="KAA1423230.1"/>
    <property type="molecule type" value="Genomic_DNA"/>
</dbReference>
<comment type="caution">
    <text evidence="4">The sequence shown here is derived from an EMBL/GenBank/DDBJ whole genome shotgun (WGS) entry which is preliminary data.</text>
</comment>
<dbReference type="CDD" id="cd02116">
    <property type="entry name" value="ACT"/>
    <property type="match status" value="1"/>
</dbReference>
<dbReference type="Pfam" id="PF00583">
    <property type="entry name" value="Acetyltransf_1"/>
    <property type="match status" value="1"/>
</dbReference>
<dbReference type="AlphaFoldDB" id="A0A5Q6RYR7"/>
<feature type="domain" description="N-acetyltransferase" evidence="2">
    <location>
        <begin position="318"/>
        <end position="470"/>
    </location>
</feature>
<feature type="domain" description="ACT" evidence="3">
    <location>
        <begin position="128"/>
        <end position="202"/>
    </location>
</feature>
<feature type="compositionally biased region" description="Basic and acidic residues" evidence="1">
    <location>
        <begin position="42"/>
        <end position="57"/>
    </location>
</feature>
<evidence type="ECO:0000256" key="1">
    <source>
        <dbReference type="SAM" id="MobiDB-lite"/>
    </source>
</evidence>
<dbReference type="SUPFAM" id="SSF55729">
    <property type="entry name" value="Acyl-CoA N-acyltransferases (Nat)"/>
    <property type="match status" value="1"/>
</dbReference>
<protein>
    <submittedName>
        <fullName evidence="4">GNAT family N-acetyltransferase</fullName>
    </submittedName>
</protein>
<dbReference type="CDD" id="cd04301">
    <property type="entry name" value="NAT_SF"/>
    <property type="match status" value="1"/>
</dbReference>
<organism evidence="4 5">
    <name type="scientific">Mumia zhuanghuii</name>
    <dbReference type="NCBI Taxonomy" id="2585211"/>
    <lineage>
        <taxon>Bacteria</taxon>
        <taxon>Bacillati</taxon>
        <taxon>Actinomycetota</taxon>
        <taxon>Actinomycetes</taxon>
        <taxon>Propionibacteriales</taxon>
        <taxon>Nocardioidaceae</taxon>
        <taxon>Mumia</taxon>
    </lineage>
</organism>
<feature type="region of interest" description="Disordered" evidence="1">
    <location>
        <begin position="291"/>
        <end position="316"/>
    </location>
</feature>
<feature type="region of interest" description="Disordered" evidence="1">
    <location>
        <begin position="40"/>
        <end position="121"/>
    </location>
</feature>
<name>A0A5Q6RYR7_9ACTN</name>
<dbReference type="Proteomes" id="UP000307768">
    <property type="component" value="Unassembled WGS sequence"/>
</dbReference>
<evidence type="ECO:0000313" key="4">
    <source>
        <dbReference type="EMBL" id="KAA1423230.1"/>
    </source>
</evidence>
<gene>
    <name evidence="4" type="ORF">FE697_006275</name>
</gene>
<dbReference type="GO" id="GO:0016747">
    <property type="term" value="F:acyltransferase activity, transferring groups other than amino-acyl groups"/>
    <property type="evidence" value="ECO:0007669"/>
    <property type="project" value="InterPro"/>
</dbReference>
<dbReference type="InterPro" id="IPR002912">
    <property type="entry name" value="ACT_dom"/>
</dbReference>